<evidence type="ECO:0000259" key="2">
    <source>
        <dbReference type="Pfam" id="PF03703"/>
    </source>
</evidence>
<reference evidence="3 4" key="1">
    <citation type="submission" date="2017-11" db="EMBL/GenBank/DDBJ databases">
        <title>Infants hospitalized years apart are colonized by the same room-sourced microbial strains.</title>
        <authorList>
            <person name="Brooks B."/>
            <person name="Olm M.R."/>
            <person name="Firek B.A."/>
            <person name="Baker R."/>
            <person name="Thomas B.C."/>
            <person name="Morowitz M.J."/>
            <person name="Banfield J.F."/>
        </authorList>
    </citation>
    <scope>NUCLEOTIDE SEQUENCE [LARGE SCALE GENOMIC DNA]</scope>
    <source>
        <strain evidence="3">S2_009_000_R2_76</strain>
    </source>
</reference>
<comment type="caution">
    <text evidence="3">The sequence shown here is derived from an EMBL/GenBank/DDBJ whole genome shotgun (WGS) entry which is preliminary data.</text>
</comment>
<keyword evidence="1" id="KW-0472">Membrane</keyword>
<feature type="domain" description="YdbS-like PH" evidence="2">
    <location>
        <begin position="76"/>
        <end position="121"/>
    </location>
</feature>
<organism evidence="3 4">
    <name type="scientific">Pseudopedobacter saltans</name>
    <dbReference type="NCBI Taxonomy" id="151895"/>
    <lineage>
        <taxon>Bacteria</taxon>
        <taxon>Pseudomonadati</taxon>
        <taxon>Bacteroidota</taxon>
        <taxon>Sphingobacteriia</taxon>
        <taxon>Sphingobacteriales</taxon>
        <taxon>Sphingobacteriaceae</taxon>
        <taxon>Pseudopedobacter</taxon>
    </lineage>
</organism>
<protein>
    <recommendedName>
        <fullName evidence="2">YdbS-like PH domain-containing protein</fullName>
    </recommendedName>
</protein>
<dbReference type="Pfam" id="PF03703">
    <property type="entry name" value="bPH_2"/>
    <property type="match status" value="1"/>
</dbReference>
<evidence type="ECO:0000256" key="1">
    <source>
        <dbReference type="SAM" id="Phobius"/>
    </source>
</evidence>
<proteinExistence type="predicted"/>
<dbReference type="EMBL" id="QFOI01000534">
    <property type="protein sequence ID" value="PZP41236.1"/>
    <property type="molecule type" value="Genomic_DNA"/>
</dbReference>
<dbReference type="AlphaFoldDB" id="A0A2W5G6X1"/>
<dbReference type="Proteomes" id="UP000249645">
    <property type="component" value="Unassembled WGS sequence"/>
</dbReference>
<keyword evidence="1" id="KW-0812">Transmembrane</keyword>
<feature type="transmembrane region" description="Helical" evidence="1">
    <location>
        <begin position="34"/>
        <end position="60"/>
    </location>
</feature>
<keyword evidence="1" id="KW-1133">Transmembrane helix</keyword>
<dbReference type="InterPro" id="IPR005182">
    <property type="entry name" value="YdbS-like_PH"/>
</dbReference>
<accession>A0A2W5G6X1</accession>
<evidence type="ECO:0000313" key="3">
    <source>
        <dbReference type="EMBL" id="PZP41236.1"/>
    </source>
</evidence>
<evidence type="ECO:0000313" key="4">
    <source>
        <dbReference type="Proteomes" id="UP000249645"/>
    </source>
</evidence>
<gene>
    <name evidence="3" type="ORF">DI598_18475</name>
</gene>
<sequence length="148" mass="17122">MFNVKKEYTQSKNDNRLNVRPSIMRYILRVTLPALLFFKCGTSSLIVSILLLVVFILIIVSMMIDILKTYPCYCFVEGDKFVLHSGFWSANIQEIEIKKIKSIVKQQSIFAKIFGYMDVSIIDFDNQCLIHFNGIGETNLPLEVRKMI</sequence>
<name>A0A2W5G6X1_9SPHI</name>